<dbReference type="OrthoDB" id="9815602at2"/>
<feature type="chain" id="PRO_5027014646" evidence="1">
    <location>
        <begin position="22"/>
        <end position="311"/>
    </location>
</feature>
<dbReference type="EMBL" id="WAIE01000001">
    <property type="protein sequence ID" value="KAB1443458.1"/>
    <property type="molecule type" value="Genomic_DNA"/>
</dbReference>
<feature type="signal peptide" evidence="1">
    <location>
        <begin position="1"/>
        <end position="21"/>
    </location>
</feature>
<dbReference type="Gene3D" id="3.40.190.10">
    <property type="entry name" value="Periplasmic binding protein-like II"/>
    <property type="match status" value="2"/>
</dbReference>
<gene>
    <name evidence="3" type="ORF">F8A88_04195</name>
</gene>
<dbReference type="SUPFAM" id="SSF53850">
    <property type="entry name" value="Periplasmic binding protein-like II"/>
    <property type="match status" value="1"/>
</dbReference>
<proteinExistence type="predicted"/>
<name>A0A6N6N6V6_9BACT</name>
<accession>A0A6N6N6V6</accession>
<feature type="domain" description="SsuA/THI5-like" evidence="2">
    <location>
        <begin position="39"/>
        <end position="248"/>
    </location>
</feature>
<evidence type="ECO:0000256" key="1">
    <source>
        <dbReference type="SAM" id="SignalP"/>
    </source>
</evidence>
<dbReference type="PANTHER" id="PTHR30024">
    <property type="entry name" value="ALIPHATIC SULFONATES-BINDING PROTEIN-RELATED"/>
    <property type="match status" value="1"/>
</dbReference>
<dbReference type="Pfam" id="PF09084">
    <property type="entry name" value="NMT1"/>
    <property type="match status" value="1"/>
</dbReference>
<evidence type="ECO:0000313" key="4">
    <source>
        <dbReference type="Proteomes" id="UP000438699"/>
    </source>
</evidence>
<evidence type="ECO:0000259" key="2">
    <source>
        <dbReference type="Pfam" id="PF09084"/>
    </source>
</evidence>
<reference evidence="3 4" key="1">
    <citation type="journal article" date="2017" name="Int. J. Syst. Evol. Microbiol.">
        <title>Desulfovibrio senegalensis sp. nov., a mesophilic sulfate reducer isolated from marine sediment.</title>
        <authorList>
            <person name="Thioye A."/>
            <person name="Gam Z.B.A."/>
            <person name="Mbengue M."/>
            <person name="Cayol J.L."/>
            <person name="Joseph-Bartoli M."/>
            <person name="Toure-Kane C."/>
            <person name="Labat M."/>
        </authorList>
    </citation>
    <scope>NUCLEOTIDE SEQUENCE [LARGE SCALE GENOMIC DNA]</scope>
    <source>
        <strain evidence="3 4">DSM 101509</strain>
    </source>
</reference>
<dbReference type="Proteomes" id="UP000438699">
    <property type="component" value="Unassembled WGS sequence"/>
</dbReference>
<sequence length="311" mass="34438">MKSIFAAFVLFAMLWGTPAQAANENVTIRFGVLPVLDTLPMQVAVQEGFFADAGLNVELVSFASALERDTAMQAGLLDGYFGDLIATCLLVRQGVPMRIALTSYRTTPGSPMFGIAVGSGKAEATLADLRGASIGYSRSTIMEYLLDRISEKYGLAPDYFRRIEVKKIPIRLQMLMDGQLDAAILPEPLMSLVEYKGGAVVLTAEDMDMPLTVLCLHERFFADEGRIYRRFADAYAKAVEHLAETPEKYRGLMARTCRIPPPLAPKYPIYRYPAPALPTAAELDDVQDWMIAHDMLKQRMPHARLLPGNVR</sequence>
<organism evidence="3 4">
    <name type="scientific">Pseudodesulfovibrio senegalensis</name>
    <dbReference type="NCBI Taxonomy" id="1721087"/>
    <lineage>
        <taxon>Bacteria</taxon>
        <taxon>Pseudomonadati</taxon>
        <taxon>Thermodesulfobacteriota</taxon>
        <taxon>Desulfovibrionia</taxon>
        <taxon>Desulfovibrionales</taxon>
        <taxon>Desulfovibrionaceae</taxon>
    </lineage>
</organism>
<dbReference type="InterPro" id="IPR015168">
    <property type="entry name" value="SsuA/THI5"/>
</dbReference>
<dbReference type="AlphaFoldDB" id="A0A6N6N6V6"/>
<comment type="caution">
    <text evidence="3">The sequence shown here is derived from an EMBL/GenBank/DDBJ whole genome shotgun (WGS) entry which is preliminary data.</text>
</comment>
<evidence type="ECO:0000313" key="3">
    <source>
        <dbReference type="EMBL" id="KAB1443458.1"/>
    </source>
</evidence>
<protein>
    <submittedName>
        <fullName evidence="3">ABC transporter substrate-binding protein</fullName>
    </submittedName>
</protein>
<dbReference type="RefSeq" id="WP_151149830.1">
    <property type="nucleotide sequence ID" value="NZ_WAIE01000001.1"/>
</dbReference>
<keyword evidence="1" id="KW-0732">Signal</keyword>
<keyword evidence="4" id="KW-1185">Reference proteome</keyword>